<reference evidence="6 7" key="1">
    <citation type="journal article" date="2019" name="Emerg. Microbes Infect.">
        <title>Comprehensive subspecies identification of 175 nontuberculous mycobacteria species based on 7547 genomic profiles.</title>
        <authorList>
            <person name="Matsumoto Y."/>
            <person name="Kinjo T."/>
            <person name="Motooka D."/>
            <person name="Nabeya D."/>
            <person name="Jung N."/>
            <person name="Uechi K."/>
            <person name="Horii T."/>
            <person name="Iida T."/>
            <person name="Fujita J."/>
            <person name="Nakamura S."/>
        </authorList>
    </citation>
    <scope>NUCLEOTIDE SEQUENCE [LARGE SCALE GENOMIC DNA]</scope>
    <source>
        <strain evidence="6 7">JCM 15296</strain>
    </source>
</reference>
<feature type="compositionally biased region" description="Basic and acidic residues" evidence="3">
    <location>
        <begin position="721"/>
        <end position="738"/>
    </location>
</feature>
<keyword evidence="7" id="KW-1185">Reference proteome</keyword>
<feature type="compositionally biased region" description="Low complexity" evidence="3">
    <location>
        <begin position="578"/>
        <end position="606"/>
    </location>
</feature>
<protein>
    <recommendedName>
        <fullName evidence="5">Glycoside hydrolase family 5 domain-containing protein</fullName>
    </recommendedName>
</protein>
<dbReference type="Proteomes" id="UP000465609">
    <property type="component" value="Chromosome"/>
</dbReference>
<evidence type="ECO:0000259" key="5">
    <source>
        <dbReference type="Pfam" id="PF00150"/>
    </source>
</evidence>
<dbReference type="InterPro" id="IPR017853">
    <property type="entry name" value="GH"/>
</dbReference>
<gene>
    <name evidence="6" type="ORF">MAUB_00580</name>
</gene>
<feature type="compositionally biased region" description="Polar residues" evidence="3">
    <location>
        <begin position="607"/>
        <end position="620"/>
    </location>
</feature>
<feature type="region of interest" description="Disordered" evidence="3">
    <location>
        <begin position="578"/>
        <end position="738"/>
    </location>
</feature>
<feature type="compositionally biased region" description="Low complexity" evidence="3">
    <location>
        <begin position="692"/>
        <end position="719"/>
    </location>
</feature>
<evidence type="ECO:0000313" key="6">
    <source>
        <dbReference type="EMBL" id="BBX82185.1"/>
    </source>
</evidence>
<dbReference type="EMBL" id="AP022577">
    <property type="protein sequence ID" value="BBX82185.1"/>
    <property type="molecule type" value="Genomic_DNA"/>
</dbReference>
<dbReference type="Pfam" id="PF00150">
    <property type="entry name" value="Cellulase"/>
    <property type="match status" value="1"/>
</dbReference>
<evidence type="ECO:0000256" key="4">
    <source>
        <dbReference type="SAM" id="SignalP"/>
    </source>
</evidence>
<dbReference type="InterPro" id="IPR051923">
    <property type="entry name" value="Glycosyl_Hydrolase_39"/>
</dbReference>
<feature type="domain" description="Glycoside hydrolase family 5" evidence="5">
    <location>
        <begin position="92"/>
        <end position="322"/>
    </location>
</feature>
<proteinExistence type="predicted"/>
<feature type="chain" id="PRO_5045674148" description="Glycoside hydrolase family 5 domain-containing protein" evidence="4">
    <location>
        <begin position="32"/>
        <end position="738"/>
    </location>
</feature>
<dbReference type="PANTHER" id="PTHR12631:SF10">
    <property type="entry name" value="BETA-XYLOSIDASE-LIKE PROTEIN-RELATED"/>
    <property type="match status" value="1"/>
</dbReference>
<dbReference type="Gene3D" id="3.20.20.80">
    <property type="entry name" value="Glycosidases"/>
    <property type="match status" value="1"/>
</dbReference>
<dbReference type="InterPro" id="IPR001547">
    <property type="entry name" value="Glyco_hydro_5"/>
</dbReference>
<keyword evidence="4" id="KW-0732">Signal</keyword>
<feature type="compositionally biased region" description="Low complexity" evidence="3">
    <location>
        <begin position="621"/>
        <end position="663"/>
    </location>
</feature>
<keyword evidence="2" id="KW-0326">Glycosidase</keyword>
<evidence type="ECO:0000313" key="7">
    <source>
        <dbReference type="Proteomes" id="UP000465609"/>
    </source>
</evidence>
<name>A0ABN5YMQ6_9MYCO</name>
<dbReference type="SUPFAM" id="SSF51445">
    <property type="entry name" value="(Trans)glycosidases"/>
    <property type="match status" value="1"/>
</dbReference>
<keyword evidence="1" id="KW-0378">Hydrolase</keyword>
<evidence type="ECO:0000256" key="2">
    <source>
        <dbReference type="ARBA" id="ARBA00023295"/>
    </source>
</evidence>
<accession>A0ABN5YMQ6</accession>
<organism evidence="6 7">
    <name type="scientific">Mycolicibacterium aubagnense</name>
    <dbReference type="NCBI Taxonomy" id="319707"/>
    <lineage>
        <taxon>Bacteria</taxon>
        <taxon>Bacillati</taxon>
        <taxon>Actinomycetota</taxon>
        <taxon>Actinomycetes</taxon>
        <taxon>Mycobacteriales</taxon>
        <taxon>Mycobacteriaceae</taxon>
        <taxon>Mycolicibacterium</taxon>
    </lineage>
</organism>
<dbReference type="PANTHER" id="PTHR12631">
    <property type="entry name" value="ALPHA-L-IDURONIDASE"/>
    <property type="match status" value="1"/>
</dbReference>
<sequence>MTDKGTLMIAPTALLSAKHAAASLAVAVAMASVLHPATAMSTAAPPPTGHRIVVAPAIELAASVTTDGSSQQVGVADAYLYTLDQTQLVSQLNEIRSLGVTDLRIVVPWIYIQPTSSTYNWSQMDNVINTAHSMGFSLTASITGNPTWDGTPLIGAPNPANYATFAAAVAQRYTGQISAYEILNEPNAVTFMAPADPAVYTAILKAAYTAIKAVQPSATVIAGVLGAVTTVPGISLSPEQFLAGMYAAGAKNSFNEVSFHPYNYTLPFSAGAGVANSPLEQALAMYALMVANGDGAKQIWATEYGNPSQPGGITQTQQAQMLQDFVTAWSKLSFAGPAFVYTAADLNTGFLLDENNMGLFTSDGTPKLAAQTLATLISQLAAGTLPNYTAPVMPVAQTVWIQVVSLVISVTNEVLLLPNMATQAIYNTLPAPLQQAFSTVANAVSMAAGMALTAVTPLAERAIDTIVTAGPNIQNAAAAINSAIQNAALAVGTAAHNTELTVAGAVQALAAVPSPAAATLPAAAMTPARATASAPSSTVGATLPEQYSMLATATPTTGAIAGSSTATATATVNSTTTVSTPAGTAAASSPAPAPSALPVSSPASSVQNPVSAATNVKPSVQTPTSATTAAQPTITTASTGTAERAAASDAVSSAPPAKNSNASTGPKTGAVDRGHSPSAAETTRTASDKPSARSSSTGTSERTSTSASGTGALSKTATTETGRHGGTDQTSHSKEAAR</sequence>
<feature type="signal peptide" evidence="4">
    <location>
        <begin position="1"/>
        <end position="31"/>
    </location>
</feature>
<evidence type="ECO:0000256" key="1">
    <source>
        <dbReference type="ARBA" id="ARBA00022801"/>
    </source>
</evidence>
<evidence type="ECO:0000256" key="3">
    <source>
        <dbReference type="SAM" id="MobiDB-lite"/>
    </source>
</evidence>